<feature type="compositionally biased region" description="Basic and acidic residues" evidence="1">
    <location>
        <begin position="439"/>
        <end position="448"/>
    </location>
</feature>
<reference evidence="2" key="1">
    <citation type="submission" date="2019-11" db="EMBL/GenBank/DDBJ databases">
        <title>Bipolaris sorokiniana Genome sequencing.</title>
        <authorList>
            <person name="Wang H."/>
        </authorList>
    </citation>
    <scope>NUCLEOTIDE SEQUENCE</scope>
</reference>
<feature type="compositionally biased region" description="Acidic residues" evidence="1">
    <location>
        <begin position="311"/>
        <end position="322"/>
    </location>
</feature>
<accession>A0A8H5ZQU6</accession>
<feature type="compositionally biased region" description="Polar residues" evidence="1">
    <location>
        <begin position="115"/>
        <end position="132"/>
    </location>
</feature>
<feature type="compositionally biased region" description="Basic residues" evidence="1">
    <location>
        <begin position="345"/>
        <end position="355"/>
    </location>
</feature>
<evidence type="ECO:0000313" key="3">
    <source>
        <dbReference type="Proteomes" id="UP000624244"/>
    </source>
</evidence>
<sequence length="508" mass="57308">MAASADRSYSPEYLERLSSPDYLAGDESSSDPQSVVEPNRLPDATALLSADEDRMDSGSSVPSQERSPVGSDSNEENPPLKRFKEGPGSYYESSDNYIPPNRLPTSLIDSDGNEEPTSSKQSKKGQTNYYESSDNHIPPNRPLANSTTNPPPKKPTQNKKPSKLAAPSKPPKKNDPTAKAPLIHQIQHHWGPNFTKSFVPKCHRPLVKSSTCPTKRKRQRPLLRKHESNPHNWNPSSLTSILRIAKLTSDKEWLHKAMRDVVRYRIRHTGNRKPQLGRADFDVIEDMLGKGWGVEYAFGVRYKHLAKEEEREGEEEEEDVEYLFDVGPESGSDEEAESDETELRRRSKEVRRKRRGDTGSSGKGKKRQSERGDEVCASSSSSSSPEETVNPYQHAWCKSRYGMFPPLPHASSSSAHSTLRAKKPEPQGTRKRTQQSTQRGKDVRHSPEDSLFVPEGMERDEHGEFEEEEEEEEEERDYEAEIAAAEAELKLARLRVAAAKAKKLKRKK</sequence>
<organism evidence="2 3">
    <name type="scientific">Cochliobolus sativus</name>
    <name type="common">Common root rot and spot blotch fungus</name>
    <name type="synonym">Bipolaris sorokiniana</name>
    <dbReference type="NCBI Taxonomy" id="45130"/>
    <lineage>
        <taxon>Eukaryota</taxon>
        <taxon>Fungi</taxon>
        <taxon>Dikarya</taxon>
        <taxon>Ascomycota</taxon>
        <taxon>Pezizomycotina</taxon>
        <taxon>Dothideomycetes</taxon>
        <taxon>Pleosporomycetidae</taxon>
        <taxon>Pleosporales</taxon>
        <taxon>Pleosporineae</taxon>
        <taxon>Pleosporaceae</taxon>
        <taxon>Bipolaris</taxon>
    </lineage>
</organism>
<feature type="compositionally biased region" description="Polar residues" evidence="1">
    <location>
        <begin position="57"/>
        <end position="72"/>
    </location>
</feature>
<feature type="compositionally biased region" description="Acidic residues" evidence="1">
    <location>
        <begin position="463"/>
        <end position="479"/>
    </location>
</feature>
<feature type="compositionally biased region" description="Acidic residues" evidence="1">
    <location>
        <begin position="331"/>
        <end position="340"/>
    </location>
</feature>
<protein>
    <submittedName>
        <fullName evidence="2">Uncharacterized protein</fullName>
    </submittedName>
</protein>
<feature type="compositionally biased region" description="Basic residues" evidence="1">
    <location>
        <begin position="214"/>
        <end position="223"/>
    </location>
</feature>
<evidence type="ECO:0000256" key="1">
    <source>
        <dbReference type="SAM" id="MobiDB-lite"/>
    </source>
</evidence>
<name>A0A8H5ZQU6_COCSA</name>
<dbReference type="EMBL" id="WNKQ01000001">
    <property type="protein sequence ID" value="KAF5853972.1"/>
    <property type="molecule type" value="Genomic_DNA"/>
</dbReference>
<feature type="region of interest" description="Disordered" evidence="1">
    <location>
        <begin position="307"/>
        <end position="479"/>
    </location>
</feature>
<proteinExistence type="predicted"/>
<feature type="region of interest" description="Disordered" evidence="1">
    <location>
        <begin position="1"/>
        <end position="178"/>
    </location>
</feature>
<comment type="caution">
    <text evidence="2">The sequence shown here is derived from an EMBL/GenBank/DDBJ whole genome shotgun (WGS) entry which is preliminary data.</text>
</comment>
<dbReference type="AlphaFoldDB" id="A0A8H5ZQU6"/>
<dbReference type="Proteomes" id="UP000624244">
    <property type="component" value="Unassembled WGS sequence"/>
</dbReference>
<evidence type="ECO:0000313" key="2">
    <source>
        <dbReference type="EMBL" id="KAF5853972.1"/>
    </source>
</evidence>
<feature type="region of interest" description="Disordered" evidence="1">
    <location>
        <begin position="209"/>
        <end position="235"/>
    </location>
</feature>
<gene>
    <name evidence="2" type="ORF">GGP41_006761</name>
</gene>